<dbReference type="GO" id="GO:0006281">
    <property type="term" value="P:DNA repair"/>
    <property type="evidence" value="ECO:0007669"/>
    <property type="project" value="UniProtKB-KW"/>
</dbReference>
<keyword evidence="1" id="KW-0547">Nucleotide-binding</keyword>
<feature type="domain" description="DNA helicase Pif1-like 2B" evidence="3">
    <location>
        <begin position="318"/>
        <end position="360"/>
    </location>
</feature>
<dbReference type="Gene3D" id="3.40.50.300">
    <property type="entry name" value="P-loop containing nucleotide triphosphate hydrolases"/>
    <property type="match status" value="1"/>
</dbReference>
<accession>A0AAW2BTL6</accession>
<dbReference type="Pfam" id="PF05970">
    <property type="entry name" value="PIF1"/>
    <property type="match status" value="1"/>
</dbReference>
<dbReference type="Proteomes" id="UP001459277">
    <property type="component" value="Unassembled WGS sequence"/>
</dbReference>
<keyword evidence="1" id="KW-0347">Helicase</keyword>
<reference evidence="4 5" key="1">
    <citation type="submission" date="2024-01" db="EMBL/GenBank/DDBJ databases">
        <title>A telomere-to-telomere, gap-free genome of sweet tea (Lithocarpus litseifolius).</title>
        <authorList>
            <person name="Zhou J."/>
        </authorList>
    </citation>
    <scope>NUCLEOTIDE SEQUENCE [LARGE SCALE GENOMIC DNA]</scope>
    <source>
        <strain evidence="4">Zhou-2022a</strain>
        <tissue evidence="4">Leaf</tissue>
    </source>
</reference>
<dbReference type="GO" id="GO:0000723">
    <property type="term" value="P:telomere maintenance"/>
    <property type="evidence" value="ECO:0007669"/>
    <property type="project" value="InterPro"/>
</dbReference>
<evidence type="ECO:0000313" key="5">
    <source>
        <dbReference type="Proteomes" id="UP001459277"/>
    </source>
</evidence>
<dbReference type="InterPro" id="IPR010285">
    <property type="entry name" value="DNA_helicase_pif1-like_DEAD"/>
</dbReference>
<dbReference type="AlphaFoldDB" id="A0AAW2BTL6"/>
<keyword evidence="1" id="KW-0234">DNA repair</keyword>
<sequence>MLEAANIRMSSALRRFFATILVSCELIGVRDLWNEFYLHMVDDYPSSSITTDVVRTNRLLNDLKLLLSQHGIRITEFDLTIITARSDESSSMPKIIQDELIIPMDDEELTLVDKLNNDQKFLSRALLASLRSDGHIAIATATSGIATTLLPGGRTAHSKFKIPLIPEASSTCSTSKQSDLAELIRRAVVLIWDEAPMVLILGGDFRQVLPVVPKGTKAELLNACIVNSPLWRYIKILHLTQNMRSINDQQFSEYIRRIDLQNHAYNARYMVDRALLTPINEDVDKLNEKIITQFPGEEQKLYLFDEVEDDTQHLYQQDFLNSISPGGLPPHILRLKKGAPIMLLRNIDPKVGLCNGTRLLCHGCFNNVIDAEILTGQYAGTRVFLPRIPLKTTENVHLPFVMIRRQFPIRLSFALTINKAQGQTIPNVGIYLPDHVFSHGQLMGQNSLHGSVYLENKHLTMSDMATLAIKVSVALQRASSKDGHLYKKACILAVNKSVSLENYNKINNGFEYSNYGYGPNDTNKTLVIYAKRPGVVGAGGLA</sequence>
<name>A0AAW2BTL6_9ROSI</name>
<keyword evidence="1" id="KW-0378">Hydrolase</keyword>
<evidence type="ECO:0000313" key="4">
    <source>
        <dbReference type="EMBL" id="KAK9988698.1"/>
    </source>
</evidence>
<dbReference type="GO" id="GO:0016787">
    <property type="term" value="F:hydrolase activity"/>
    <property type="evidence" value="ECO:0007669"/>
    <property type="project" value="UniProtKB-KW"/>
</dbReference>
<comment type="caution">
    <text evidence="4">The sequence shown here is derived from an EMBL/GenBank/DDBJ whole genome shotgun (WGS) entry which is preliminary data.</text>
</comment>
<dbReference type="Pfam" id="PF21530">
    <property type="entry name" value="Pif1_2B_dom"/>
    <property type="match status" value="1"/>
</dbReference>
<dbReference type="InterPro" id="IPR027417">
    <property type="entry name" value="P-loop_NTPase"/>
</dbReference>
<evidence type="ECO:0000259" key="2">
    <source>
        <dbReference type="Pfam" id="PF05970"/>
    </source>
</evidence>
<keyword evidence="1" id="KW-0227">DNA damage</keyword>
<organism evidence="4 5">
    <name type="scientific">Lithocarpus litseifolius</name>
    <dbReference type="NCBI Taxonomy" id="425828"/>
    <lineage>
        <taxon>Eukaryota</taxon>
        <taxon>Viridiplantae</taxon>
        <taxon>Streptophyta</taxon>
        <taxon>Embryophyta</taxon>
        <taxon>Tracheophyta</taxon>
        <taxon>Spermatophyta</taxon>
        <taxon>Magnoliopsida</taxon>
        <taxon>eudicotyledons</taxon>
        <taxon>Gunneridae</taxon>
        <taxon>Pentapetalae</taxon>
        <taxon>rosids</taxon>
        <taxon>fabids</taxon>
        <taxon>Fagales</taxon>
        <taxon>Fagaceae</taxon>
        <taxon>Lithocarpus</taxon>
    </lineage>
</organism>
<dbReference type="PANTHER" id="PTHR10492">
    <property type="match status" value="1"/>
</dbReference>
<keyword evidence="1" id="KW-0233">DNA recombination</keyword>
<dbReference type="GO" id="GO:0005524">
    <property type="term" value="F:ATP binding"/>
    <property type="evidence" value="ECO:0007669"/>
    <property type="project" value="UniProtKB-KW"/>
</dbReference>
<keyword evidence="5" id="KW-1185">Reference proteome</keyword>
<dbReference type="PANTHER" id="PTHR10492:SF101">
    <property type="entry name" value="ATP-DEPENDENT DNA HELICASE"/>
    <property type="match status" value="1"/>
</dbReference>
<protein>
    <recommendedName>
        <fullName evidence="1">ATP-dependent DNA helicase</fullName>
        <ecNumber evidence="1">5.6.2.3</ecNumber>
    </recommendedName>
</protein>
<dbReference type="InterPro" id="IPR049163">
    <property type="entry name" value="Pif1-like_2B_dom"/>
</dbReference>
<proteinExistence type="inferred from homology"/>
<feature type="domain" description="DNA helicase Pif1-like DEAD-box helicase" evidence="2">
    <location>
        <begin position="120"/>
        <end position="198"/>
    </location>
</feature>
<gene>
    <name evidence="4" type="ORF">SO802_028937</name>
</gene>
<comment type="catalytic activity">
    <reaction evidence="1">
        <text>ATP + H2O = ADP + phosphate + H(+)</text>
        <dbReference type="Rhea" id="RHEA:13065"/>
        <dbReference type="ChEBI" id="CHEBI:15377"/>
        <dbReference type="ChEBI" id="CHEBI:15378"/>
        <dbReference type="ChEBI" id="CHEBI:30616"/>
        <dbReference type="ChEBI" id="CHEBI:43474"/>
        <dbReference type="ChEBI" id="CHEBI:456216"/>
        <dbReference type="EC" id="5.6.2.3"/>
    </reaction>
</comment>
<dbReference type="GO" id="GO:0006310">
    <property type="term" value="P:DNA recombination"/>
    <property type="evidence" value="ECO:0007669"/>
    <property type="project" value="UniProtKB-KW"/>
</dbReference>
<comment type="similarity">
    <text evidence="1">Belongs to the helicase family.</text>
</comment>
<keyword evidence="1" id="KW-0067">ATP-binding</keyword>
<dbReference type="EMBL" id="JAZDWU010000010">
    <property type="protein sequence ID" value="KAK9988698.1"/>
    <property type="molecule type" value="Genomic_DNA"/>
</dbReference>
<dbReference type="GO" id="GO:0043139">
    <property type="term" value="F:5'-3' DNA helicase activity"/>
    <property type="evidence" value="ECO:0007669"/>
    <property type="project" value="UniProtKB-EC"/>
</dbReference>
<comment type="cofactor">
    <cofactor evidence="1">
        <name>Mg(2+)</name>
        <dbReference type="ChEBI" id="CHEBI:18420"/>
    </cofactor>
</comment>
<dbReference type="SUPFAM" id="SSF52540">
    <property type="entry name" value="P-loop containing nucleoside triphosphate hydrolases"/>
    <property type="match status" value="1"/>
</dbReference>
<evidence type="ECO:0000259" key="3">
    <source>
        <dbReference type="Pfam" id="PF21530"/>
    </source>
</evidence>
<dbReference type="EC" id="5.6.2.3" evidence="1"/>
<evidence type="ECO:0000256" key="1">
    <source>
        <dbReference type="RuleBase" id="RU363044"/>
    </source>
</evidence>